<feature type="transmembrane region" description="Helical" evidence="1">
    <location>
        <begin position="212"/>
        <end position="233"/>
    </location>
</feature>
<evidence type="ECO:0000256" key="1">
    <source>
        <dbReference type="SAM" id="Phobius"/>
    </source>
</evidence>
<feature type="transmembrane region" description="Helical" evidence="1">
    <location>
        <begin position="245"/>
        <end position="266"/>
    </location>
</feature>
<proteinExistence type="predicted"/>
<evidence type="ECO:0000313" key="3">
    <source>
        <dbReference type="Proteomes" id="UP000597656"/>
    </source>
</evidence>
<feature type="transmembrane region" description="Helical" evidence="1">
    <location>
        <begin position="78"/>
        <end position="97"/>
    </location>
</feature>
<feature type="transmembrane region" description="Helical" evidence="1">
    <location>
        <begin position="46"/>
        <end position="66"/>
    </location>
</feature>
<sequence length="284" mass="29276">MFSREEDMSAQRLTRIGVPLAVAGAVLLAGMIAVALTLPVKGIATWYVWVAVAAVALGPLWIGLVFSRSNEHQVGARFARPATISVVLAVLAGANVWDRYLTHPETPFTVSTVAYCVIAVVSVVLTVAALPALGPRLTPEELRTRPVDVRELHRWGRGAAVAGALSGVGLVVASPPGGPLPVVLGLVVAGCAVVAGVLLTRVADLRTGYRGHLVLAALLVVVLVSAVLAGPVGYLVLTSSVVGGISYGVLFLVALFVFLSCGGRLAKLLGQHGVLRPGAEVVAR</sequence>
<keyword evidence="1" id="KW-1133">Transmembrane helix</keyword>
<reference evidence="3" key="1">
    <citation type="journal article" date="2019" name="Int. J. Syst. Evol. Microbiol.">
        <title>The Global Catalogue of Microorganisms (GCM) 10K type strain sequencing project: providing services to taxonomists for standard genome sequencing and annotation.</title>
        <authorList>
            <consortium name="The Broad Institute Genomics Platform"/>
            <consortium name="The Broad Institute Genome Sequencing Center for Infectious Disease"/>
            <person name="Wu L."/>
            <person name="Ma J."/>
        </authorList>
    </citation>
    <scope>NUCLEOTIDE SEQUENCE [LARGE SCALE GENOMIC DNA]</scope>
    <source>
        <strain evidence="3">CGMCC 4.7319</strain>
    </source>
</reference>
<evidence type="ECO:0000313" key="2">
    <source>
        <dbReference type="EMBL" id="GGN24547.1"/>
    </source>
</evidence>
<organism evidence="2 3">
    <name type="scientific">Lentzea pudingi</name>
    <dbReference type="NCBI Taxonomy" id="1789439"/>
    <lineage>
        <taxon>Bacteria</taxon>
        <taxon>Bacillati</taxon>
        <taxon>Actinomycetota</taxon>
        <taxon>Actinomycetes</taxon>
        <taxon>Pseudonocardiales</taxon>
        <taxon>Pseudonocardiaceae</taxon>
        <taxon>Lentzea</taxon>
    </lineage>
</organism>
<dbReference type="Proteomes" id="UP000597656">
    <property type="component" value="Unassembled WGS sequence"/>
</dbReference>
<comment type="caution">
    <text evidence="2">The sequence shown here is derived from an EMBL/GenBank/DDBJ whole genome shotgun (WGS) entry which is preliminary data.</text>
</comment>
<feature type="transmembrane region" description="Helical" evidence="1">
    <location>
        <begin position="180"/>
        <end position="200"/>
    </location>
</feature>
<accession>A0ABQ2IT26</accession>
<dbReference type="EMBL" id="BMNC01000020">
    <property type="protein sequence ID" value="GGN24547.1"/>
    <property type="molecule type" value="Genomic_DNA"/>
</dbReference>
<name>A0ABQ2IT26_9PSEU</name>
<keyword evidence="1" id="KW-0812">Transmembrane</keyword>
<feature type="transmembrane region" description="Helical" evidence="1">
    <location>
        <begin position="20"/>
        <end position="40"/>
    </location>
</feature>
<keyword evidence="1" id="KW-0472">Membrane</keyword>
<protein>
    <submittedName>
        <fullName evidence="2">Uncharacterized protein</fullName>
    </submittedName>
</protein>
<feature type="transmembrane region" description="Helical" evidence="1">
    <location>
        <begin position="155"/>
        <end position="174"/>
    </location>
</feature>
<gene>
    <name evidence="2" type="ORF">GCM10011609_78190</name>
</gene>
<feature type="transmembrane region" description="Helical" evidence="1">
    <location>
        <begin position="112"/>
        <end position="134"/>
    </location>
</feature>
<keyword evidence="3" id="KW-1185">Reference proteome</keyword>